<accession>A0A8J7R003</accession>
<keyword evidence="5 6" id="KW-0949">S-adenosyl-L-methionine</keyword>
<evidence type="ECO:0000256" key="2">
    <source>
        <dbReference type="ARBA" id="ARBA00022552"/>
    </source>
</evidence>
<keyword evidence="8" id="KW-1185">Reference proteome</keyword>
<dbReference type="Pfam" id="PF02527">
    <property type="entry name" value="GidB"/>
    <property type="match status" value="1"/>
</dbReference>
<dbReference type="EC" id="2.1.1.170" evidence="6"/>
<feature type="binding site" evidence="6">
    <location>
        <position position="107"/>
    </location>
    <ligand>
        <name>S-adenosyl-L-methionine</name>
        <dbReference type="ChEBI" id="CHEBI:59789"/>
    </ligand>
</feature>
<keyword evidence="2 6" id="KW-0698">rRNA processing</keyword>
<reference evidence="7" key="1">
    <citation type="submission" date="2021-03" db="EMBL/GenBank/DDBJ databases">
        <title>Genome sequencing and assembly of Tianweitania sediminis.</title>
        <authorList>
            <person name="Chhetri G."/>
        </authorList>
    </citation>
    <scope>NUCLEOTIDE SEQUENCE</scope>
    <source>
        <strain evidence="7">Z8</strain>
    </source>
</reference>
<comment type="function">
    <text evidence="6">Specifically methylates the N7 position of guanine in position 527 of 16S rRNA.</text>
</comment>
<evidence type="ECO:0000313" key="8">
    <source>
        <dbReference type="Proteomes" id="UP000666240"/>
    </source>
</evidence>
<name>A0A8J7R003_9HYPH</name>
<feature type="binding site" evidence="6">
    <location>
        <position position="42"/>
    </location>
    <ligand>
        <name>S-adenosyl-L-methionine</name>
        <dbReference type="ChEBI" id="CHEBI:59789"/>
    </ligand>
</feature>
<proteinExistence type="inferred from homology"/>
<evidence type="ECO:0000256" key="3">
    <source>
        <dbReference type="ARBA" id="ARBA00022603"/>
    </source>
</evidence>
<dbReference type="InterPro" id="IPR003682">
    <property type="entry name" value="rRNA_ssu_MeTfrase_G"/>
</dbReference>
<feature type="binding site" evidence="6">
    <location>
        <position position="37"/>
    </location>
    <ligand>
        <name>S-adenosyl-L-methionine</name>
        <dbReference type="ChEBI" id="CHEBI:59789"/>
    </ligand>
</feature>
<comment type="catalytic activity">
    <reaction evidence="6">
        <text>guanosine(527) in 16S rRNA + S-adenosyl-L-methionine = N(7)-methylguanosine(527) in 16S rRNA + S-adenosyl-L-homocysteine</text>
        <dbReference type="Rhea" id="RHEA:42732"/>
        <dbReference type="Rhea" id="RHEA-COMP:10209"/>
        <dbReference type="Rhea" id="RHEA-COMP:10210"/>
        <dbReference type="ChEBI" id="CHEBI:57856"/>
        <dbReference type="ChEBI" id="CHEBI:59789"/>
        <dbReference type="ChEBI" id="CHEBI:74269"/>
        <dbReference type="ChEBI" id="CHEBI:74480"/>
        <dbReference type="EC" id="2.1.1.170"/>
    </reaction>
</comment>
<comment type="caution">
    <text evidence="7">The sequence shown here is derived from an EMBL/GenBank/DDBJ whole genome shotgun (WGS) entry which is preliminary data.</text>
</comment>
<comment type="similarity">
    <text evidence="6">Belongs to the methyltransferase superfamily. RNA methyltransferase RsmG family.</text>
</comment>
<dbReference type="SUPFAM" id="SSF53335">
    <property type="entry name" value="S-adenosyl-L-methionine-dependent methyltransferases"/>
    <property type="match status" value="1"/>
</dbReference>
<feature type="binding site" evidence="6">
    <location>
        <begin position="89"/>
        <end position="90"/>
    </location>
    <ligand>
        <name>S-adenosyl-L-methionine</name>
        <dbReference type="ChEBI" id="CHEBI:59789"/>
    </ligand>
</feature>
<dbReference type="PANTHER" id="PTHR31760:SF0">
    <property type="entry name" value="S-ADENOSYL-L-METHIONINE-DEPENDENT METHYLTRANSFERASES SUPERFAMILY PROTEIN"/>
    <property type="match status" value="1"/>
</dbReference>
<keyword evidence="1 6" id="KW-0963">Cytoplasm</keyword>
<dbReference type="GO" id="GO:0005829">
    <property type="term" value="C:cytosol"/>
    <property type="evidence" value="ECO:0007669"/>
    <property type="project" value="TreeGrafter"/>
</dbReference>
<evidence type="ECO:0000256" key="6">
    <source>
        <dbReference type="HAMAP-Rule" id="MF_00074"/>
    </source>
</evidence>
<dbReference type="AlphaFoldDB" id="A0A8J7R003"/>
<comment type="caution">
    <text evidence="6">Lacks conserved residue(s) required for the propagation of feature annotation.</text>
</comment>
<gene>
    <name evidence="6" type="primary">rsmG</name>
    <name evidence="7" type="ORF">J5Y06_02535</name>
</gene>
<evidence type="ECO:0000313" key="7">
    <source>
        <dbReference type="EMBL" id="MBP0437530.1"/>
    </source>
</evidence>
<dbReference type="GO" id="GO:0070043">
    <property type="term" value="F:rRNA (guanine-N7-)-methyltransferase activity"/>
    <property type="evidence" value="ECO:0007669"/>
    <property type="project" value="UniProtKB-UniRule"/>
</dbReference>
<dbReference type="Proteomes" id="UP000666240">
    <property type="component" value="Unassembled WGS sequence"/>
</dbReference>
<organism evidence="7 8">
    <name type="scientific">Tianweitania sediminis</name>
    <dbReference type="NCBI Taxonomy" id="1502156"/>
    <lineage>
        <taxon>Bacteria</taxon>
        <taxon>Pseudomonadati</taxon>
        <taxon>Pseudomonadota</taxon>
        <taxon>Alphaproteobacteria</taxon>
        <taxon>Hyphomicrobiales</taxon>
        <taxon>Phyllobacteriaceae</taxon>
        <taxon>Tianweitania</taxon>
    </lineage>
</organism>
<comment type="subcellular location">
    <subcellularLocation>
        <location evidence="6">Cytoplasm</location>
    </subcellularLocation>
</comment>
<dbReference type="PIRSF" id="PIRSF003078">
    <property type="entry name" value="GidB"/>
    <property type="match status" value="1"/>
</dbReference>
<keyword evidence="3 6" id="KW-0489">Methyltransferase</keyword>
<dbReference type="EMBL" id="JAGIYY010000001">
    <property type="protein sequence ID" value="MBP0437530.1"/>
    <property type="molecule type" value="Genomic_DNA"/>
</dbReference>
<dbReference type="Gene3D" id="3.40.50.150">
    <property type="entry name" value="Vaccinia Virus protein VP39"/>
    <property type="match status" value="1"/>
</dbReference>
<keyword evidence="4 6" id="KW-0808">Transferase</keyword>
<dbReference type="InterPro" id="IPR029063">
    <property type="entry name" value="SAM-dependent_MTases_sf"/>
</dbReference>
<evidence type="ECO:0000256" key="1">
    <source>
        <dbReference type="ARBA" id="ARBA00022490"/>
    </source>
</evidence>
<evidence type="ECO:0000256" key="4">
    <source>
        <dbReference type="ARBA" id="ARBA00022679"/>
    </source>
</evidence>
<dbReference type="HAMAP" id="MF_00074">
    <property type="entry name" value="16SrRNA_methyltr_G"/>
    <property type="match status" value="1"/>
</dbReference>
<sequence length="180" mass="19717">MNLASPQTLGQTWSRHILDSAQLWVHRRDAQHWLDLGSGSGFPGLVLAILAREDGHSVVMVEGNQKKSAYLRQAIRVLHLPAEVQATRVESLPCKIWETSALVVTARAFAPLGRIFDWTDGFGGGAARALLHKGRGYQNEVAEARDGWTFDLLEHPSSTDADGVVLDVTGVRRIDTQLGN</sequence>
<dbReference type="PANTHER" id="PTHR31760">
    <property type="entry name" value="S-ADENOSYL-L-METHIONINE-DEPENDENT METHYLTRANSFERASES SUPERFAMILY PROTEIN"/>
    <property type="match status" value="1"/>
</dbReference>
<evidence type="ECO:0000256" key="5">
    <source>
        <dbReference type="ARBA" id="ARBA00022691"/>
    </source>
</evidence>
<protein>
    <recommendedName>
        <fullName evidence="6">Ribosomal RNA small subunit methyltransferase G</fullName>
        <ecNumber evidence="6">2.1.1.170</ecNumber>
    </recommendedName>
    <alternativeName>
        <fullName evidence="6">16S rRNA 7-methylguanosine methyltransferase</fullName>
        <shortName evidence="6">16S rRNA m7G methyltransferase</shortName>
    </alternativeName>
</protein>